<protein>
    <recommendedName>
        <fullName evidence="7">Nuclear pore complex protein</fullName>
    </recommendedName>
</protein>
<dbReference type="Gene3D" id="1.10.3450.20">
    <property type="match status" value="1"/>
</dbReference>
<keyword evidence="5 7" id="KW-0906">Nuclear pore complex</keyword>
<feature type="compositionally biased region" description="Acidic residues" evidence="8">
    <location>
        <begin position="168"/>
        <end position="177"/>
    </location>
</feature>
<feature type="compositionally biased region" description="Basic and acidic residues" evidence="8">
    <location>
        <begin position="37"/>
        <end position="79"/>
    </location>
</feature>
<evidence type="ECO:0000256" key="3">
    <source>
        <dbReference type="ARBA" id="ARBA00022927"/>
    </source>
</evidence>
<evidence type="ECO:0000256" key="2">
    <source>
        <dbReference type="ARBA" id="ARBA00022816"/>
    </source>
</evidence>
<feature type="compositionally biased region" description="Polar residues" evidence="8">
    <location>
        <begin position="1"/>
        <end position="28"/>
    </location>
</feature>
<feature type="region of interest" description="Disordered" evidence="8">
    <location>
        <begin position="166"/>
        <end position="187"/>
    </location>
</feature>
<dbReference type="InterPro" id="IPR007252">
    <property type="entry name" value="Nup84/Nup107"/>
</dbReference>
<evidence type="ECO:0000313" key="10">
    <source>
        <dbReference type="Proteomes" id="UP001629113"/>
    </source>
</evidence>
<dbReference type="Gene3D" id="1.20.190.50">
    <property type="match status" value="1"/>
</dbReference>
<evidence type="ECO:0000256" key="5">
    <source>
        <dbReference type="ARBA" id="ARBA00023132"/>
    </source>
</evidence>
<feature type="region of interest" description="Disordered" evidence="8">
    <location>
        <begin position="1"/>
        <end position="79"/>
    </location>
</feature>
<keyword evidence="10" id="KW-1185">Reference proteome</keyword>
<accession>A0ABR4PBK5</accession>
<gene>
    <name evidence="9" type="ORF">PVAG01_07145</name>
</gene>
<reference evidence="9 10" key="1">
    <citation type="submission" date="2024-06" db="EMBL/GenBank/DDBJ databases">
        <title>Complete genome of Phlyctema vagabunda strain 19-DSS-EL-015.</title>
        <authorList>
            <person name="Fiorenzani C."/>
        </authorList>
    </citation>
    <scope>NUCLEOTIDE SEQUENCE [LARGE SCALE GENOMIC DNA]</scope>
    <source>
        <strain evidence="9 10">19-DSS-EL-015</strain>
    </source>
</reference>
<proteinExistence type="inferred from homology"/>
<dbReference type="PANTHER" id="PTHR13003:SF2">
    <property type="entry name" value="NUCLEAR PORE COMPLEX PROTEIN NUP107"/>
    <property type="match status" value="1"/>
</dbReference>
<comment type="subunit">
    <text evidence="7">Part of the nuclear pore complex (NPC).</text>
</comment>
<evidence type="ECO:0000313" key="9">
    <source>
        <dbReference type="EMBL" id="KAL3420700.1"/>
    </source>
</evidence>
<organism evidence="9 10">
    <name type="scientific">Phlyctema vagabunda</name>
    <dbReference type="NCBI Taxonomy" id="108571"/>
    <lineage>
        <taxon>Eukaryota</taxon>
        <taxon>Fungi</taxon>
        <taxon>Dikarya</taxon>
        <taxon>Ascomycota</taxon>
        <taxon>Pezizomycotina</taxon>
        <taxon>Leotiomycetes</taxon>
        <taxon>Helotiales</taxon>
        <taxon>Dermateaceae</taxon>
        <taxon>Phlyctema</taxon>
    </lineage>
</organism>
<dbReference type="Proteomes" id="UP001629113">
    <property type="component" value="Unassembled WGS sequence"/>
</dbReference>
<evidence type="ECO:0000256" key="8">
    <source>
        <dbReference type="SAM" id="MobiDB-lite"/>
    </source>
</evidence>
<comment type="similarity">
    <text evidence="7">Belongs to the nucleoporin Nup84/Nup107 family.</text>
</comment>
<comment type="subcellular location">
    <subcellularLocation>
        <location evidence="7">Nucleus</location>
        <location evidence="7">Nuclear pore complex</location>
    </subcellularLocation>
    <subcellularLocation>
        <location evidence="7">Nucleus membrane</location>
    </subcellularLocation>
</comment>
<evidence type="ECO:0000256" key="4">
    <source>
        <dbReference type="ARBA" id="ARBA00023010"/>
    </source>
</evidence>
<dbReference type="PANTHER" id="PTHR13003">
    <property type="entry name" value="NUP107-RELATED"/>
    <property type="match status" value="1"/>
</dbReference>
<name>A0ABR4PBK5_9HELO</name>
<evidence type="ECO:0000256" key="7">
    <source>
        <dbReference type="RuleBase" id="RU365072"/>
    </source>
</evidence>
<sequence length="1012" mass="115635">MAPMTRSSAALPSQMDGNSRPQDINEGTWQMVPSHATFDRELSEDRASSYDESDLRSSIHENEDHHALDEEFTRPEDNEDILHPLREAANRVGREVERFAEVLDGYNPKRITVETEKHEMTTELIDHYHGIAVETLDRLREQHDSERRRKDGARWRKKMRGFKITQGDEMDIEDLDDQGNPNPEPRTTLEDLERWELEAQTWDLLRRLVDLRFPPPGAESQNSVSKHLPLHQYSSERDAWKKFLEFDDLALERKTVLQWLRDTAEESGEEIDVLVQELQQNADRGDIIAHGWLHTKSSIKNQKRLNAWPQALDPASPEIQRVHLNSSKTEPLVTQLDPDSATRQGRKLEAQDEYFERAIWLGCYEMLRRGRSATEIKEWCQERTEIWRAVSMSGFPDETADEDDEPATSGSSALWRRMCFALARKGGADEYERAVYGILSGDIASVEPACRSWNDFLFVHYNALLRTQFDTYLQTQVPQKSASNSVSSFGAFDAVQFHGEPKTAALKLVESLKNDPRTKSEATHPMKMLQGVLIADQFDNFVYQQGLALSKYANSNGLSILIPPTEEQPENQDINKYIALDDHDSLRVLAHMLLIFVNLGVDFGGILRQTVIENIIVSYISFLRLAGKEELISLYCSQLSGNRRYATLCRSLIDVTDPGQRVTQIKLMRELGLDAQQFVKLQSRYLMQDYPDRDETYPALGGFNVLEAIPWEAADSGRRVRRDFMGEPDAVEQVDKLLIRSLEWYLLVEGLWSETFLFGSILYKRFFKHVHLAAASFLATKIPSSIIARNKTRAILGATYSFADLEGEEEEDLTEVLDGSAEQKKLLKKYMLAEAKSYRELETLIELLDNIDTSATLAHIYLEDQDSAERQQSGWRRELSKSVQLSRDGIAAVLKGWLLSSQSEEEEFGLIREAFLPEALLAYISILRFAGFKLTRQFFMECMDLSTHVAAEDSDLLELFVKTGRVPELVEEFASASKKLLITTTSGKKSGAQKSKKLRSKGWTQELWNIHL</sequence>
<comment type="caution">
    <text evidence="9">The sequence shown here is derived from an EMBL/GenBank/DDBJ whole genome shotgun (WGS) entry which is preliminary data.</text>
</comment>
<evidence type="ECO:0000256" key="1">
    <source>
        <dbReference type="ARBA" id="ARBA00022448"/>
    </source>
</evidence>
<evidence type="ECO:0000256" key="6">
    <source>
        <dbReference type="ARBA" id="ARBA00023242"/>
    </source>
</evidence>
<keyword evidence="1 7" id="KW-0813">Transport</keyword>
<keyword evidence="4 7" id="KW-0811">Translocation</keyword>
<comment type="function">
    <text evidence="7">Functions as a component of the nuclear pore complex (NPC).</text>
</comment>
<dbReference type="Pfam" id="PF04121">
    <property type="entry name" value="Nup84_Nup100"/>
    <property type="match status" value="1"/>
</dbReference>
<keyword evidence="6 7" id="KW-0539">Nucleus</keyword>
<dbReference type="EMBL" id="JBFCZG010000006">
    <property type="protein sequence ID" value="KAL3420700.1"/>
    <property type="molecule type" value="Genomic_DNA"/>
</dbReference>
<keyword evidence="3" id="KW-0653">Protein transport</keyword>
<keyword evidence="7" id="KW-0472">Membrane</keyword>
<keyword evidence="2" id="KW-0509">mRNA transport</keyword>